<organism evidence="1 2">
    <name type="scientific">Phyllosticta citribraziliensis</name>
    <dbReference type="NCBI Taxonomy" id="989973"/>
    <lineage>
        <taxon>Eukaryota</taxon>
        <taxon>Fungi</taxon>
        <taxon>Dikarya</taxon>
        <taxon>Ascomycota</taxon>
        <taxon>Pezizomycotina</taxon>
        <taxon>Dothideomycetes</taxon>
        <taxon>Dothideomycetes incertae sedis</taxon>
        <taxon>Botryosphaeriales</taxon>
        <taxon>Phyllostictaceae</taxon>
        <taxon>Phyllosticta</taxon>
    </lineage>
</organism>
<dbReference type="GeneID" id="92026819"/>
<sequence length="149" mass="17130">MSCVKNESLDSGCCCRWTRLLSHLVKRQRFYSQANSCRLIRSLISSLLGRRCCGVCSARGCLAASCSLILSPNARFDQDSDVIPEKVNWEHTPHQPRQRQSWKICTRSCGGQVSRRGGWLGWETSRTLCRFSVTRVQRWRYVTIFVRLA</sequence>
<evidence type="ECO:0000313" key="2">
    <source>
        <dbReference type="Proteomes" id="UP001360953"/>
    </source>
</evidence>
<dbReference type="RefSeq" id="XP_066650767.1">
    <property type="nucleotide sequence ID" value="XM_066793913.1"/>
</dbReference>
<keyword evidence="2" id="KW-1185">Reference proteome</keyword>
<gene>
    <name evidence="1" type="ORF">J3D65DRAFT_132951</name>
</gene>
<dbReference type="EMBL" id="JBBPEH010000013">
    <property type="protein sequence ID" value="KAK7530694.1"/>
    <property type="molecule type" value="Genomic_DNA"/>
</dbReference>
<evidence type="ECO:0000313" key="1">
    <source>
        <dbReference type="EMBL" id="KAK7530694.1"/>
    </source>
</evidence>
<dbReference type="Proteomes" id="UP001360953">
    <property type="component" value="Unassembled WGS sequence"/>
</dbReference>
<reference evidence="1 2" key="1">
    <citation type="submission" date="2024-04" db="EMBL/GenBank/DDBJ databases">
        <title>Phyllosticta paracitricarpa is synonymous to the EU quarantine fungus P. citricarpa based on phylogenomic analyses.</title>
        <authorList>
            <consortium name="Lawrence Berkeley National Laboratory"/>
            <person name="Van ingen-buijs V.A."/>
            <person name="Van westerhoven A.C."/>
            <person name="Haridas S."/>
            <person name="Skiadas P."/>
            <person name="Martin F."/>
            <person name="Groenewald J.Z."/>
            <person name="Crous P.W."/>
            <person name="Seidl M.F."/>
        </authorList>
    </citation>
    <scope>NUCLEOTIDE SEQUENCE [LARGE SCALE GENOMIC DNA]</scope>
    <source>
        <strain evidence="1 2">CPC 17464</strain>
    </source>
</reference>
<comment type="caution">
    <text evidence="1">The sequence shown here is derived from an EMBL/GenBank/DDBJ whole genome shotgun (WGS) entry which is preliminary data.</text>
</comment>
<protein>
    <submittedName>
        <fullName evidence="1">Uncharacterized protein</fullName>
    </submittedName>
</protein>
<proteinExistence type="predicted"/>
<accession>A0ABR1L615</accession>
<name>A0ABR1L615_9PEZI</name>